<dbReference type="InterPro" id="IPR000980">
    <property type="entry name" value="SH2"/>
</dbReference>
<sequence length="207" mass="23928">MSCCCWTVCYHLVVNLVDRFSELVRDLIYCRCRNGTLSSSDEDAEQQSVYSGVGVENCCVVTDKREPGEISARIGARPRYALINDTVELQPFYYDVDRRQCELLLKDRPDGTCLVRPFKLKQHETIRYILSIRAAETYFHLFIRHAGNNGMYALGLEKQHERRFKFASDIVHYYQLHSLECTRATAVIAKLKLSPLHTPTDDQRTLD</sequence>
<dbReference type="VEuPathDB" id="VectorBase:AALB20_028442"/>
<keyword evidence="2" id="KW-1185">Reference proteome</keyword>
<dbReference type="InterPro" id="IPR036860">
    <property type="entry name" value="SH2_dom_sf"/>
</dbReference>
<dbReference type="VEuPathDB" id="VectorBase:AALB008656"/>
<accession>A0A182FQ37</accession>
<evidence type="ECO:0000313" key="1">
    <source>
        <dbReference type="EnsemblMetazoa" id="AALB008656-PA"/>
    </source>
</evidence>
<dbReference type="STRING" id="7167.A0A182FQ37"/>
<dbReference type="Proteomes" id="UP000069272">
    <property type="component" value="Chromosome 2R"/>
</dbReference>
<reference evidence="1" key="2">
    <citation type="submission" date="2022-08" db="UniProtKB">
        <authorList>
            <consortium name="EnsemblMetazoa"/>
        </authorList>
    </citation>
    <scope>IDENTIFICATION</scope>
    <source>
        <strain evidence="1">STECLA/ALBI9_A</strain>
    </source>
</reference>
<organism evidence="1 2">
    <name type="scientific">Anopheles albimanus</name>
    <name type="common">New world malaria mosquito</name>
    <dbReference type="NCBI Taxonomy" id="7167"/>
    <lineage>
        <taxon>Eukaryota</taxon>
        <taxon>Metazoa</taxon>
        <taxon>Ecdysozoa</taxon>
        <taxon>Arthropoda</taxon>
        <taxon>Hexapoda</taxon>
        <taxon>Insecta</taxon>
        <taxon>Pterygota</taxon>
        <taxon>Neoptera</taxon>
        <taxon>Endopterygota</taxon>
        <taxon>Diptera</taxon>
        <taxon>Nematocera</taxon>
        <taxon>Culicoidea</taxon>
        <taxon>Culicidae</taxon>
        <taxon>Anophelinae</taxon>
        <taxon>Anopheles</taxon>
    </lineage>
</organism>
<protein>
    <submittedName>
        <fullName evidence="1">SH2 domain-containing protein</fullName>
    </submittedName>
</protein>
<dbReference type="Gene3D" id="3.30.505.10">
    <property type="entry name" value="SH2 domain"/>
    <property type="match status" value="1"/>
</dbReference>
<dbReference type="EnsemblMetazoa" id="AALB008656-RA">
    <property type="protein sequence ID" value="AALB008656-PA"/>
    <property type="gene ID" value="AALB008656"/>
</dbReference>
<proteinExistence type="predicted"/>
<dbReference type="SUPFAM" id="SSF55550">
    <property type="entry name" value="SH2 domain"/>
    <property type="match status" value="1"/>
</dbReference>
<evidence type="ECO:0000313" key="2">
    <source>
        <dbReference type="Proteomes" id="UP000069272"/>
    </source>
</evidence>
<dbReference type="AlphaFoldDB" id="A0A182FQ37"/>
<dbReference type="PROSITE" id="PS50001">
    <property type="entry name" value="SH2"/>
    <property type="match status" value="1"/>
</dbReference>
<name>A0A182FQ37_ANOAL</name>
<dbReference type="CDD" id="cd00173">
    <property type="entry name" value="SH2"/>
    <property type="match status" value="1"/>
</dbReference>
<reference evidence="1 2" key="1">
    <citation type="journal article" date="2017" name="G3 (Bethesda)">
        <title>The Physical Genome Mapping of Anopheles albimanus Corrected Scaffold Misassemblies and Identified Interarm Rearrangements in Genus Anopheles.</title>
        <authorList>
            <person name="Artemov G.N."/>
            <person name="Peery A.N."/>
            <person name="Jiang X."/>
            <person name="Tu Z."/>
            <person name="Stegniy V.N."/>
            <person name="Sharakhova M.V."/>
            <person name="Sharakhov I.V."/>
        </authorList>
    </citation>
    <scope>NUCLEOTIDE SEQUENCE [LARGE SCALE GENOMIC DNA]</scope>
    <source>
        <strain evidence="1 2">ALBI9_A</strain>
    </source>
</reference>
<dbReference type="SMART" id="SM00252">
    <property type="entry name" value="SH2"/>
    <property type="match status" value="1"/>
</dbReference>